<dbReference type="EMBL" id="CP081869">
    <property type="protein sequence ID" value="QZN98468.1"/>
    <property type="molecule type" value="Genomic_DNA"/>
</dbReference>
<dbReference type="Proteomes" id="UP000825701">
    <property type="component" value="Chromosome"/>
</dbReference>
<protein>
    <submittedName>
        <fullName evidence="1">Uncharacterized protein</fullName>
    </submittedName>
</protein>
<reference evidence="1" key="1">
    <citation type="submission" date="2021-08" db="EMBL/GenBank/DDBJ databases">
        <authorList>
            <person name="Zhang H."/>
            <person name="Xu M."/>
            <person name="Yu Z."/>
            <person name="Yang L."/>
            <person name="Cai Y."/>
        </authorList>
    </citation>
    <scope>NUCLEOTIDE SEQUENCE</scope>
    <source>
        <strain evidence="1">CHL1</strain>
    </source>
</reference>
<organism evidence="1 2">
    <name type="scientific">Chenggangzhangella methanolivorans</name>
    <dbReference type="NCBI Taxonomy" id="1437009"/>
    <lineage>
        <taxon>Bacteria</taxon>
        <taxon>Pseudomonadati</taxon>
        <taxon>Pseudomonadota</taxon>
        <taxon>Alphaproteobacteria</taxon>
        <taxon>Hyphomicrobiales</taxon>
        <taxon>Methylopilaceae</taxon>
        <taxon>Chenggangzhangella</taxon>
    </lineage>
</organism>
<gene>
    <name evidence="1" type="ORF">K6K41_15490</name>
</gene>
<keyword evidence="2" id="KW-1185">Reference proteome</keyword>
<dbReference type="KEGG" id="cmet:K6K41_15490"/>
<sequence>MAIPPISAALPAASVASDVASGDFAGALNNALGLGGGADAKLEEMITQGSVQIMGQMMMRHAGEILNEAMADDEG</sequence>
<dbReference type="AlphaFoldDB" id="A0A9E6R5W8"/>
<dbReference type="RefSeq" id="WP_261401393.1">
    <property type="nucleotide sequence ID" value="NZ_CP081869.1"/>
</dbReference>
<evidence type="ECO:0000313" key="1">
    <source>
        <dbReference type="EMBL" id="QZN98468.1"/>
    </source>
</evidence>
<proteinExistence type="predicted"/>
<name>A0A9E6R5W8_9HYPH</name>
<accession>A0A9E6R5W8</accession>
<evidence type="ECO:0000313" key="2">
    <source>
        <dbReference type="Proteomes" id="UP000825701"/>
    </source>
</evidence>